<gene>
    <name evidence="4" type="ORF">SNAT2548_LOCUS31485</name>
</gene>
<dbReference type="PROSITE" id="PS50088">
    <property type="entry name" value="ANK_REPEAT"/>
    <property type="match status" value="1"/>
</dbReference>
<dbReference type="InterPro" id="IPR036770">
    <property type="entry name" value="Ankyrin_rpt-contain_sf"/>
</dbReference>
<keyword evidence="5" id="KW-1185">Reference proteome</keyword>
<sequence length="1461" mass="159916">MFISNLPTSTFEGMPLALGLDMIQCVFFLLEAVQAEHLIGNLPAISQETRDEIWDFCENLRELNTRASKREVVAGLADEAADISTELWLETLLQLTKHMKTPASRMAELGSAATGALSAAIKLYKGDLAAGLSQLKGTFSKSSLLKESWFEDLLVLRRLVADAVKDEATFRQLKWIIQSGRLHSSVSFMDLQEKPRFLMHVILGLRRLIERGCSSYVRRESFQLLIDYVLNENFYLQFTAAQVLERLCESDSSEIKMTATILLVIAERVVLSQASHYSLRDYAVRLRAHWDGQEEATNGPAATFSGYLSVVTYFFEKLNEGKAARGSSLVSIASGLSSHHAGRVMEAMQRVLLQGQAPADLCTEVDKATKLTPVHQASQSGIAENLLWMIRMAGKKAEQLVKHKLPDSGRQPIHLAGSIEVLNLLLKNKADLAAKDNYRNTVLHTLTNAVVLDYILREKAGAFLDNAARVDLKLCNSGGYPPLFMPRNYDVTNCLLEHAADLHERVAGETALINAAQNDNEDVCRALIEARAEVAATDSSGKTALSFCGIRSFPVLVETSLGKTLNQTDKHGNTALFNMKHPEVTRQLCELQADVNHMNKSSAYPLTIAPNIEHVQYLIQHRADPSVRNLVGDPIFLTAVMQGKTDLILHLAQQEDMRMELFMQRSESDGLSVAESLSGSSNTAYVLSTLGYDSTHYSSPNPDTGGLPMARKGIAREFLRRSGIDITDRTGFQNEKLRRTFLHTCEFNDLDDVTDLLKQRADAGAVDALGQSVLCCAIRGCASAKVIDVLLQSKASPSAGCSAVLAWAEHGQPEDGVLELLLSARGSVNEQDGFLRTPPLCGAVSVWDRNAAETTLDVLVRLRADAGLCDALGQTPLTHAVRRAEVDLVRKVLPLSPQSALLEDVSGMTPAMLAEHLGYDELQGVWQEAGRLRFRKKPSRTGTGASQKSSSSFLLARMGLYEEFVQAVAQFTMDQWRAHCPLSGQTLLQSAIQGGSLELVKFILKKVPDLVEMKSLSGAKNGATPLVFLASASPVPADAYAMALELVNARADIRQGDSSLMRRALTFPAAESGNHGVLKLLLEHGLDANATSGHAVPAICGAITGECVNLLIQHRAELENEDLLRRFAAQKGSAALRALLPRVSLAAINSPERTPLFSAFSEVHVQQLLQHRADVNLQDSAGRTALHRTAAMPEARAIKLVQALLDAKCDAQREDRQGRTALSSASAPVAKLLVASRADISQKDHHGVPCALACARDLENLQTAFAQGVSLDIKDPHNGLDLALVAAGAKNPEPLKLLLQKRADIFASKNDQGRTFLHRAMEGHLSIVDFVLKELLRQGRADARELLTAVDDKGASLAHVAVERCFSRHAERSCLDRETRQLLAPDMGSTWKLTLLLHACRQLDATLGEELVNMRNREQRAPIDGQSRISTIETLLDARADPTMAWYISGMQRIWKWLICC</sequence>
<evidence type="ECO:0000256" key="1">
    <source>
        <dbReference type="ARBA" id="ARBA00022737"/>
    </source>
</evidence>
<proteinExistence type="predicted"/>
<dbReference type="EMBL" id="CAJNDS010002661">
    <property type="protein sequence ID" value="CAE7559031.1"/>
    <property type="molecule type" value="Genomic_DNA"/>
</dbReference>
<evidence type="ECO:0008006" key="6">
    <source>
        <dbReference type="Google" id="ProtNLM"/>
    </source>
</evidence>
<dbReference type="Proteomes" id="UP000604046">
    <property type="component" value="Unassembled WGS sequence"/>
</dbReference>
<dbReference type="Pfam" id="PF13637">
    <property type="entry name" value="Ank_4"/>
    <property type="match status" value="1"/>
</dbReference>
<name>A0A812U1L1_9DINO</name>
<organism evidence="4 5">
    <name type="scientific">Symbiodinium natans</name>
    <dbReference type="NCBI Taxonomy" id="878477"/>
    <lineage>
        <taxon>Eukaryota</taxon>
        <taxon>Sar</taxon>
        <taxon>Alveolata</taxon>
        <taxon>Dinophyceae</taxon>
        <taxon>Suessiales</taxon>
        <taxon>Symbiodiniaceae</taxon>
        <taxon>Symbiodinium</taxon>
    </lineage>
</organism>
<dbReference type="PANTHER" id="PTHR24123:SF33">
    <property type="entry name" value="PROTEIN HOS4"/>
    <property type="match status" value="1"/>
</dbReference>
<dbReference type="OrthoDB" id="341259at2759"/>
<dbReference type="SUPFAM" id="SSF48403">
    <property type="entry name" value="Ankyrin repeat"/>
    <property type="match status" value="3"/>
</dbReference>
<comment type="caution">
    <text evidence="4">The sequence shown here is derived from an EMBL/GenBank/DDBJ whole genome shotgun (WGS) entry which is preliminary data.</text>
</comment>
<dbReference type="Pfam" id="PF12796">
    <property type="entry name" value="Ank_2"/>
    <property type="match status" value="1"/>
</dbReference>
<dbReference type="Pfam" id="PF00023">
    <property type="entry name" value="Ank"/>
    <property type="match status" value="1"/>
</dbReference>
<reference evidence="4" key="1">
    <citation type="submission" date="2021-02" db="EMBL/GenBank/DDBJ databases">
        <authorList>
            <person name="Dougan E. K."/>
            <person name="Rhodes N."/>
            <person name="Thang M."/>
            <person name="Chan C."/>
        </authorList>
    </citation>
    <scope>NUCLEOTIDE SEQUENCE</scope>
</reference>
<evidence type="ECO:0000313" key="5">
    <source>
        <dbReference type="Proteomes" id="UP000604046"/>
    </source>
</evidence>
<dbReference type="InterPro" id="IPR051165">
    <property type="entry name" value="Multifunctional_ANK_Repeat"/>
</dbReference>
<dbReference type="PANTHER" id="PTHR24123">
    <property type="entry name" value="ANKYRIN REPEAT-CONTAINING"/>
    <property type="match status" value="1"/>
</dbReference>
<evidence type="ECO:0000313" key="4">
    <source>
        <dbReference type="EMBL" id="CAE7559031.1"/>
    </source>
</evidence>
<dbReference type="Gene3D" id="1.25.40.20">
    <property type="entry name" value="Ankyrin repeat-containing domain"/>
    <property type="match status" value="7"/>
</dbReference>
<dbReference type="InterPro" id="IPR002110">
    <property type="entry name" value="Ankyrin_rpt"/>
</dbReference>
<protein>
    <recommendedName>
        <fullName evidence="6">Ankyrin-1</fullName>
    </recommendedName>
</protein>
<keyword evidence="1" id="KW-0677">Repeat</keyword>
<keyword evidence="2 3" id="KW-0040">ANK repeat</keyword>
<dbReference type="SMART" id="SM00248">
    <property type="entry name" value="ANK"/>
    <property type="match status" value="12"/>
</dbReference>
<evidence type="ECO:0000256" key="2">
    <source>
        <dbReference type="ARBA" id="ARBA00023043"/>
    </source>
</evidence>
<evidence type="ECO:0000256" key="3">
    <source>
        <dbReference type="PROSITE-ProRule" id="PRU00023"/>
    </source>
</evidence>
<feature type="repeat" description="ANK" evidence="3">
    <location>
        <begin position="507"/>
        <end position="539"/>
    </location>
</feature>
<accession>A0A812U1L1</accession>